<dbReference type="GO" id="GO:0004467">
    <property type="term" value="F:long-chain fatty acid-CoA ligase activity"/>
    <property type="evidence" value="ECO:0007669"/>
    <property type="project" value="TreeGrafter"/>
</dbReference>
<dbReference type="Pfam" id="PF23562">
    <property type="entry name" value="AMP-binding_C_3"/>
    <property type="match status" value="1"/>
</dbReference>
<protein>
    <submittedName>
        <fullName evidence="1">Amp-binding enzyme domain-containing protein</fullName>
    </submittedName>
</protein>
<dbReference type="Proteomes" id="UP000221165">
    <property type="component" value="Unassembled WGS sequence"/>
</dbReference>
<dbReference type="GeneID" id="94433864"/>
<dbReference type="VEuPathDB" id="ToxoDB:CSUI_010550"/>
<dbReference type="OrthoDB" id="3633556at2759"/>
<dbReference type="PANTHER" id="PTHR24096">
    <property type="entry name" value="LONG-CHAIN-FATTY-ACID--COA LIGASE"/>
    <property type="match status" value="1"/>
</dbReference>
<evidence type="ECO:0000313" key="1">
    <source>
        <dbReference type="EMBL" id="PHJ15635.1"/>
    </source>
</evidence>
<dbReference type="PANTHER" id="PTHR24096:SF391">
    <property type="entry name" value="LONG-CHAIN-FATTY-ACID--COA LIGASE HEIMDALL-RELATED"/>
    <property type="match status" value="1"/>
</dbReference>
<gene>
    <name evidence="1" type="ORF">CSUI_010550</name>
</gene>
<reference evidence="1 2" key="1">
    <citation type="journal article" date="2017" name="Int. J. Parasitol.">
        <title>The genome of the protozoan parasite Cystoisospora suis and a reverse vaccinology approach to identify vaccine candidates.</title>
        <authorList>
            <person name="Palmieri N."/>
            <person name="Shrestha A."/>
            <person name="Ruttkowski B."/>
            <person name="Beck T."/>
            <person name="Vogl C."/>
            <person name="Tomley F."/>
            <person name="Blake D.P."/>
            <person name="Joachim A."/>
        </authorList>
    </citation>
    <scope>NUCLEOTIDE SEQUENCE [LARGE SCALE GENOMIC DNA]</scope>
    <source>
        <strain evidence="1 2">Wien I</strain>
    </source>
</reference>
<evidence type="ECO:0000313" key="2">
    <source>
        <dbReference type="Proteomes" id="UP000221165"/>
    </source>
</evidence>
<feature type="non-terminal residue" evidence="1">
    <location>
        <position position="147"/>
    </location>
</feature>
<dbReference type="GO" id="GO:0042759">
    <property type="term" value="P:long-chain fatty acid biosynthetic process"/>
    <property type="evidence" value="ECO:0007669"/>
    <property type="project" value="TreeGrafter"/>
</dbReference>
<proteinExistence type="predicted"/>
<dbReference type="EMBL" id="MIGC01007737">
    <property type="protein sequence ID" value="PHJ15635.1"/>
    <property type="molecule type" value="Genomic_DNA"/>
</dbReference>
<comment type="caution">
    <text evidence="1">The sequence shown here is derived from an EMBL/GenBank/DDBJ whole genome shotgun (WGS) entry which is preliminary data.</text>
</comment>
<dbReference type="InterPro" id="IPR042099">
    <property type="entry name" value="ANL_N_sf"/>
</dbReference>
<keyword evidence="2" id="KW-1185">Reference proteome</keyword>
<dbReference type="SUPFAM" id="SSF56801">
    <property type="entry name" value="Acetyl-CoA synthetase-like"/>
    <property type="match status" value="1"/>
</dbReference>
<name>A0A2C6KGM7_9APIC</name>
<dbReference type="AlphaFoldDB" id="A0A2C6KGM7"/>
<dbReference type="RefSeq" id="XP_067917367.1">
    <property type="nucleotide sequence ID" value="XM_068070653.1"/>
</dbReference>
<accession>A0A2C6KGM7</accession>
<organism evidence="1 2">
    <name type="scientific">Cystoisospora suis</name>
    <dbReference type="NCBI Taxonomy" id="483139"/>
    <lineage>
        <taxon>Eukaryota</taxon>
        <taxon>Sar</taxon>
        <taxon>Alveolata</taxon>
        <taxon>Apicomplexa</taxon>
        <taxon>Conoidasida</taxon>
        <taxon>Coccidia</taxon>
        <taxon>Eucoccidiorida</taxon>
        <taxon>Eimeriorina</taxon>
        <taxon>Sarcocystidae</taxon>
        <taxon>Cystoisospora</taxon>
    </lineage>
</organism>
<sequence length="147" mass="16256">MGYYKDEKSTRGTLDENGFLHTGDLGSVDDEGFIYLTGRLKELIITAGGENVPPLLLESLIKQELPGAISNCMVIGDRRKFLSCLVCLTTTRNKEDDQPTNLLAPEVLRLIQPLGSRSVTTQEAQEDSIVNGLLKQVFERTNQKTIS</sequence>
<dbReference type="Gene3D" id="3.40.50.12780">
    <property type="entry name" value="N-terminal domain of ligase-like"/>
    <property type="match status" value="1"/>
</dbReference>
<dbReference type="GO" id="GO:0005737">
    <property type="term" value="C:cytoplasm"/>
    <property type="evidence" value="ECO:0007669"/>
    <property type="project" value="TreeGrafter"/>
</dbReference>